<dbReference type="InterPro" id="IPR053142">
    <property type="entry name" value="PchR_regulatory_protein"/>
</dbReference>
<dbReference type="InterPro" id="IPR009057">
    <property type="entry name" value="Homeodomain-like_sf"/>
</dbReference>
<dbReference type="SUPFAM" id="SSF46689">
    <property type="entry name" value="Homeodomain-like"/>
    <property type="match status" value="1"/>
</dbReference>
<dbReference type="Proteomes" id="UP000290545">
    <property type="component" value="Unassembled WGS sequence"/>
</dbReference>
<dbReference type="GO" id="GO:0003700">
    <property type="term" value="F:DNA-binding transcription factor activity"/>
    <property type="evidence" value="ECO:0007669"/>
    <property type="project" value="InterPro"/>
</dbReference>
<dbReference type="Pfam" id="PF12833">
    <property type="entry name" value="HTH_18"/>
    <property type="match status" value="1"/>
</dbReference>
<keyword evidence="5" id="KW-1185">Reference proteome</keyword>
<dbReference type="Gene3D" id="1.10.10.60">
    <property type="entry name" value="Homeodomain-like"/>
    <property type="match status" value="1"/>
</dbReference>
<keyword evidence="1" id="KW-0805">Transcription regulation</keyword>
<dbReference type="GO" id="GO:0043565">
    <property type="term" value="F:sequence-specific DNA binding"/>
    <property type="evidence" value="ECO:0007669"/>
    <property type="project" value="InterPro"/>
</dbReference>
<proteinExistence type="predicted"/>
<evidence type="ECO:0000259" key="3">
    <source>
        <dbReference type="PROSITE" id="PS01124"/>
    </source>
</evidence>
<dbReference type="PROSITE" id="PS01124">
    <property type="entry name" value="HTH_ARAC_FAMILY_2"/>
    <property type="match status" value="1"/>
</dbReference>
<evidence type="ECO:0000313" key="5">
    <source>
        <dbReference type="Proteomes" id="UP000290545"/>
    </source>
</evidence>
<dbReference type="InterPro" id="IPR018060">
    <property type="entry name" value="HTH_AraC"/>
</dbReference>
<dbReference type="SMART" id="SM00342">
    <property type="entry name" value="HTH_ARAC"/>
    <property type="match status" value="1"/>
</dbReference>
<dbReference type="OrthoDB" id="9783876at2"/>
<name>A0A4Q1D6I4_9BACT</name>
<protein>
    <submittedName>
        <fullName evidence="4">AraC family transcriptional regulator</fullName>
    </submittedName>
</protein>
<dbReference type="PANTHER" id="PTHR47893">
    <property type="entry name" value="REGULATORY PROTEIN PCHR"/>
    <property type="match status" value="1"/>
</dbReference>
<organism evidence="4 5">
    <name type="scientific">Filimonas effusa</name>
    <dbReference type="NCBI Taxonomy" id="2508721"/>
    <lineage>
        <taxon>Bacteria</taxon>
        <taxon>Pseudomonadati</taxon>
        <taxon>Bacteroidota</taxon>
        <taxon>Chitinophagia</taxon>
        <taxon>Chitinophagales</taxon>
        <taxon>Chitinophagaceae</taxon>
        <taxon>Filimonas</taxon>
    </lineage>
</organism>
<evidence type="ECO:0000256" key="1">
    <source>
        <dbReference type="ARBA" id="ARBA00023015"/>
    </source>
</evidence>
<dbReference type="AlphaFoldDB" id="A0A4Q1D6I4"/>
<feature type="domain" description="HTH araC/xylS-type" evidence="3">
    <location>
        <begin position="39"/>
        <end position="138"/>
    </location>
</feature>
<dbReference type="EMBL" id="SDHZ01000002">
    <property type="protein sequence ID" value="RXK83321.1"/>
    <property type="molecule type" value="Genomic_DNA"/>
</dbReference>
<sequence length="153" mass="17666">MKNKTLPIVELQENTIAKTRLLMPVSPKYYSTAVVDAVFVLKHYIDEHPLSRKTVPDLLLQTTIGQNMIRNAFREIVGCTIIHYQLQKRFETAAALLSEERHTIQQVAVICGYRNRLPNFSIDFKKIHGAAPREWCKTDREKSITSREKIKSL</sequence>
<dbReference type="PANTHER" id="PTHR47893:SF1">
    <property type="entry name" value="REGULATORY PROTEIN PCHR"/>
    <property type="match status" value="1"/>
</dbReference>
<comment type="caution">
    <text evidence="4">The sequence shown here is derived from an EMBL/GenBank/DDBJ whole genome shotgun (WGS) entry which is preliminary data.</text>
</comment>
<gene>
    <name evidence="4" type="ORF">ESB13_14540</name>
</gene>
<evidence type="ECO:0000313" key="4">
    <source>
        <dbReference type="EMBL" id="RXK83321.1"/>
    </source>
</evidence>
<evidence type="ECO:0000256" key="2">
    <source>
        <dbReference type="ARBA" id="ARBA00023163"/>
    </source>
</evidence>
<reference evidence="4 5" key="1">
    <citation type="submission" date="2019-01" db="EMBL/GenBank/DDBJ databases">
        <title>Filimonas sp. strain TTM-71.</title>
        <authorList>
            <person name="Chen W.-M."/>
        </authorList>
    </citation>
    <scope>NUCLEOTIDE SEQUENCE [LARGE SCALE GENOMIC DNA]</scope>
    <source>
        <strain evidence="4 5">TTM-71</strain>
    </source>
</reference>
<keyword evidence="2" id="KW-0804">Transcription</keyword>
<accession>A0A4Q1D6I4</accession>